<gene>
    <name evidence="2" type="ORF">PPG34_15720</name>
</gene>
<evidence type="ECO:0000313" key="2">
    <source>
        <dbReference type="EMBL" id="MDT7043803.1"/>
    </source>
</evidence>
<keyword evidence="1" id="KW-0812">Transmembrane</keyword>
<evidence type="ECO:0008006" key="4">
    <source>
        <dbReference type="Google" id="ProtNLM"/>
    </source>
</evidence>
<evidence type="ECO:0000256" key="1">
    <source>
        <dbReference type="SAM" id="Phobius"/>
    </source>
</evidence>
<dbReference type="Proteomes" id="UP001250932">
    <property type="component" value="Unassembled WGS sequence"/>
</dbReference>
<feature type="transmembrane region" description="Helical" evidence="1">
    <location>
        <begin position="66"/>
        <end position="84"/>
    </location>
</feature>
<dbReference type="RefSeq" id="WP_313834396.1">
    <property type="nucleotide sequence ID" value="NZ_JAQOUE010000002.1"/>
</dbReference>
<sequence>METSHLLREEQLEVVRILYPWYKEEVFRRREQMIRLTAFGSAFLVLLLITILALAPPYPVDPIVKIFSMTGVALFSALFIYLILQQRDRHRLAKQTLVEIEKVLGLYEKGLYLEEKTLYPEDWQIAWTTDRSVTIYVAVVAALAVLVIAAVLAKG</sequence>
<comment type="caution">
    <text evidence="2">The sequence shown here is derived from an EMBL/GenBank/DDBJ whole genome shotgun (WGS) entry which is preliminary data.</text>
</comment>
<name>A0ABU3KBN0_9BACT</name>
<keyword evidence="3" id="KW-1185">Reference proteome</keyword>
<proteinExistence type="predicted"/>
<protein>
    <recommendedName>
        <fullName evidence="4">SMODS and SLOG-associating 2TM effector domain-containing protein</fullName>
    </recommendedName>
</protein>
<dbReference type="EMBL" id="JAQOUE010000002">
    <property type="protein sequence ID" value="MDT7043803.1"/>
    <property type="molecule type" value="Genomic_DNA"/>
</dbReference>
<keyword evidence="1" id="KW-1133">Transmembrane helix</keyword>
<keyword evidence="1" id="KW-0472">Membrane</keyword>
<accession>A0ABU3KBN0</accession>
<organism evidence="2 3">
    <name type="scientific">Candidatus Nitronereus thalassa</name>
    <dbReference type="NCBI Taxonomy" id="3020898"/>
    <lineage>
        <taxon>Bacteria</taxon>
        <taxon>Pseudomonadati</taxon>
        <taxon>Nitrospirota</taxon>
        <taxon>Nitrospiria</taxon>
        <taxon>Nitrospirales</taxon>
        <taxon>Nitrospiraceae</taxon>
        <taxon>Candidatus Nitronereus</taxon>
    </lineage>
</organism>
<feature type="transmembrane region" description="Helical" evidence="1">
    <location>
        <begin position="133"/>
        <end position="153"/>
    </location>
</feature>
<feature type="transmembrane region" description="Helical" evidence="1">
    <location>
        <begin position="33"/>
        <end position="54"/>
    </location>
</feature>
<evidence type="ECO:0000313" key="3">
    <source>
        <dbReference type="Proteomes" id="UP001250932"/>
    </source>
</evidence>
<reference evidence="2 3" key="1">
    <citation type="journal article" date="2023" name="ISME J.">
        <title>Cultivation and genomic characterization of novel and ubiquitous marine nitrite-oxidizing bacteria from the Nitrospirales.</title>
        <authorList>
            <person name="Mueller A.J."/>
            <person name="Daebeler A."/>
            <person name="Herbold C.W."/>
            <person name="Kirkegaard R.H."/>
            <person name="Daims H."/>
        </authorList>
    </citation>
    <scope>NUCLEOTIDE SEQUENCE [LARGE SCALE GENOMIC DNA]</scope>
    <source>
        <strain evidence="2 3">EB</strain>
    </source>
</reference>